<dbReference type="Gene3D" id="3.30.230.10">
    <property type="match status" value="1"/>
</dbReference>
<dbReference type="PANTHER" id="PTHR43527">
    <property type="entry name" value="4-DIPHOSPHOCYTIDYL-2-C-METHYL-D-ERYTHRITOL KINASE, CHLOROPLASTIC"/>
    <property type="match status" value="1"/>
</dbReference>
<evidence type="ECO:0000313" key="13">
    <source>
        <dbReference type="EMBL" id="SEH10523.1"/>
    </source>
</evidence>
<evidence type="ECO:0000256" key="6">
    <source>
        <dbReference type="ARBA" id="ARBA00022777"/>
    </source>
</evidence>
<keyword evidence="14" id="KW-1185">Reference proteome</keyword>
<dbReference type="InterPro" id="IPR004424">
    <property type="entry name" value="IspE"/>
</dbReference>
<feature type="active site" evidence="9">
    <location>
        <position position="164"/>
    </location>
</feature>
<evidence type="ECO:0000256" key="10">
    <source>
        <dbReference type="SAM" id="MobiDB-lite"/>
    </source>
</evidence>
<proteinExistence type="inferred from homology"/>
<evidence type="ECO:0000256" key="8">
    <source>
        <dbReference type="ARBA" id="ARBA00032554"/>
    </source>
</evidence>
<dbReference type="GO" id="GO:0050515">
    <property type="term" value="F:4-(cytidine 5'-diphospho)-2-C-methyl-D-erythritol kinase activity"/>
    <property type="evidence" value="ECO:0007669"/>
    <property type="project" value="UniProtKB-UniRule"/>
</dbReference>
<protein>
    <recommendedName>
        <fullName evidence="3 9">4-diphosphocytidyl-2-C-methyl-D-erythritol kinase</fullName>
        <shortName evidence="9">CMK</shortName>
        <ecNumber evidence="2 9">2.7.1.148</ecNumber>
    </recommendedName>
    <alternativeName>
        <fullName evidence="8 9">4-(cytidine-5'-diphospho)-2-C-methyl-D-erythritol kinase</fullName>
    </alternativeName>
</protein>
<dbReference type="InterPro" id="IPR014721">
    <property type="entry name" value="Ribsml_uS5_D2-typ_fold_subgr"/>
</dbReference>
<name>A0A1H6FL02_THEAL</name>
<dbReference type="UniPathway" id="UPA00056">
    <property type="reaction ID" value="UER00094"/>
</dbReference>
<evidence type="ECO:0000256" key="5">
    <source>
        <dbReference type="ARBA" id="ARBA00022741"/>
    </source>
</evidence>
<dbReference type="InterPro" id="IPR036554">
    <property type="entry name" value="GHMP_kinase_C_sf"/>
</dbReference>
<feature type="active site" evidence="9">
    <location>
        <position position="30"/>
    </location>
</feature>
<dbReference type="AlphaFoldDB" id="A0A1H6FL02"/>
<evidence type="ECO:0000256" key="4">
    <source>
        <dbReference type="ARBA" id="ARBA00022679"/>
    </source>
</evidence>
<comment type="function">
    <text evidence="9">Catalyzes the phosphorylation of the position 2 hydroxy group of 4-diphosphocytidyl-2C-methyl-D-erythritol.</text>
</comment>
<feature type="domain" description="GHMP kinase C-terminal" evidence="12">
    <location>
        <begin position="249"/>
        <end position="319"/>
    </location>
</feature>
<evidence type="ECO:0000259" key="11">
    <source>
        <dbReference type="Pfam" id="PF00288"/>
    </source>
</evidence>
<gene>
    <name evidence="9" type="primary">ispE</name>
    <name evidence="13" type="ORF">SAMN02745716_0383</name>
</gene>
<feature type="binding site" evidence="9">
    <location>
        <begin position="111"/>
        <end position="121"/>
    </location>
    <ligand>
        <name>ATP</name>
        <dbReference type="ChEBI" id="CHEBI:30616"/>
    </ligand>
</feature>
<dbReference type="InterPro" id="IPR020568">
    <property type="entry name" value="Ribosomal_Su5_D2-typ_SF"/>
</dbReference>
<dbReference type="PANTHER" id="PTHR43527:SF2">
    <property type="entry name" value="4-DIPHOSPHOCYTIDYL-2-C-METHYL-D-ERYTHRITOL KINASE, CHLOROPLASTIC"/>
    <property type="match status" value="1"/>
</dbReference>
<dbReference type="EMBL" id="FNWJ01000001">
    <property type="protein sequence ID" value="SEH10523.1"/>
    <property type="molecule type" value="Genomic_DNA"/>
</dbReference>
<dbReference type="HAMAP" id="MF_00061">
    <property type="entry name" value="IspE"/>
    <property type="match status" value="1"/>
</dbReference>
<sequence length="346" mass="36370">MNRTMSPAERSATHRVASTTPEVRELAPAKLNLLLRVGQPRADGMHPLVSVFARLALCDELEIAAPDGLERDHVECPGVDGENLITRALSALRQVLPHLPPLQVRVRKRIPVAAGLGGGSADAAAALRGALRLLEARRDRWPETRGRSLDLDELRDLALRLGSDVPSQLRPGNRVVWGIGERFREVSLPPLPVVLVPHREGLATAAVYRKLDELRSTHSPPKLAGTARAAKAQGTPASLPDPDALAALLDTVDAGALAALFQNDLEVAALALRPELAEPLARLRSLGALVAGVAGSGPTVFGLFSSPAAARAAARELARSLGGGFEAPIVTAIQRSASKGRGCACA</sequence>
<evidence type="ECO:0000256" key="1">
    <source>
        <dbReference type="ARBA" id="ARBA00009684"/>
    </source>
</evidence>
<evidence type="ECO:0000256" key="7">
    <source>
        <dbReference type="ARBA" id="ARBA00022840"/>
    </source>
</evidence>
<keyword evidence="6 9" id="KW-0418">Kinase</keyword>
<evidence type="ECO:0000259" key="12">
    <source>
        <dbReference type="Pfam" id="PF08544"/>
    </source>
</evidence>
<dbReference type="Proteomes" id="UP000222056">
    <property type="component" value="Unassembled WGS sequence"/>
</dbReference>
<dbReference type="GO" id="GO:0005524">
    <property type="term" value="F:ATP binding"/>
    <property type="evidence" value="ECO:0007669"/>
    <property type="project" value="UniProtKB-UniRule"/>
</dbReference>
<comment type="catalytic activity">
    <reaction evidence="9">
        <text>4-CDP-2-C-methyl-D-erythritol + ATP = 4-CDP-2-C-methyl-D-erythritol 2-phosphate + ADP + H(+)</text>
        <dbReference type="Rhea" id="RHEA:18437"/>
        <dbReference type="ChEBI" id="CHEBI:15378"/>
        <dbReference type="ChEBI" id="CHEBI:30616"/>
        <dbReference type="ChEBI" id="CHEBI:57823"/>
        <dbReference type="ChEBI" id="CHEBI:57919"/>
        <dbReference type="ChEBI" id="CHEBI:456216"/>
        <dbReference type="EC" id="2.7.1.148"/>
    </reaction>
</comment>
<dbReference type="InterPro" id="IPR013750">
    <property type="entry name" value="GHMP_kinase_C_dom"/>
</dbReference>
<keyword evidence="7 9" id="KW-0067">ATP-binding</keyword>
<keyword evidence="5 9" id="KW-0547">Nucleotide-binding</keyword>
<dbReference type="EC" id="2.7.1.148" evidence="2 9"/>
<dbReference type="InterPro" id="IPR006204">
    <property type="entry name" value="GHMP_kinase_N_dom"/>
</dbReference>
<feature type="region of interest" description="Disordered" evidence="10">
    <location>
        <begin position="1"/>
        <end position="22"/>
    </location>
</feature>
<comment type="pathway">
    <text evidence="9">Isoprenoid biosynthesis; isopentenyl diphosphate biosynthesis via DXP pathway; isopentenyl diphosphate from 1-deoxy-D-xylulose 5-phosphate: step 3/6.</text>
</comment>
<keyword evidence="4 9" id="KW-0808">Transferase</keyword>
<dbReference type="STRING" id="29539.SAMN02745716_0383"/>
<dbReference type="SUPFAM" id="SSF55060">
    <property type="entry name" value="GHMP Kinase, C-terminal domain"/>
    <property type="match status" value="1"/>
</dbReference>
<dbReference type="PIRSF" id="PIRSF010376">
    <property type="entry name" value="IspE"/>
    <property type="match status" value="1"/>
</dbReference>
<dbReference type="GO" id="GO:0019288">
    <property type="term" value="P:isopentenyl diphosphate biosynthetic process, methylerythritol 4-phosphate pathway"/>
    <property type="evidence" value="ECO:0007669"/>
    <property type="project" value="UniProtKB-UniRule"/>
</dbReference>
<feature type="domain" description="GHMP kinase N-terminal" evidence="11">
    <location>
        <begin position="83"/>
        <end position="166"/>
    </location>
</feature>
<dbReference type="Pfam" id="PF08544">
    <property type="entry name" value="GHMP_kinases_C"/>
    <property type="match status" value="1"/>
</dbReference>
<organism evidence="13 14">
    <name type="scientific">Thermoleophilum album</name>
    <dbReference type="NCBI Taxonomy" id="29539"/>
    <lineage>
        <taxon>Bacteria</taxon>
        <taxon>Bacillati</taxon>
        <taxon>Actinomycetota</taxon>
        <taxon>Thermoleophilia</taxon>
        <taxon>Thermoleophilales</taxon>
        <taxon>Thermoleophilaceae</taxon>
        <taxon>Thermoleophilum</taxon>
    </lineage>
</organism>
<evidence type="ECO:0000256" key="3">
    <source>
        <dbReference type="ARBA" id="ARBA00017473"/>
    </source>
</evidence>
<reference evidence="14" key="1">
    <citation type="submission" date="2016-10" db="EMBL/GenBank/DDBJ databases">
        <authorList>
            <person name="Varghese N."/>
            <person name="Submissions S."/>
        </authorList>
    </citation>
    <scope>NUCLEOTIDE SEQUENCE [LARGE SCALE GENOMIC DNA]</scope>
    <source>
        <strain evidence="14">ATCC 35263</strain>
    </source>
</reference>
<evidence type="ECO:0000256" key="2">
    <source>
        <dbReference type="ARBA" id="ARBA00012052"/>
    </source>
</evidence>
<comment type="similarity">
    <text evidence="1 9">Belongs to the GHMP kinase family. IspE subfamily.</text>
</comment>
<dbReference type="SUPFAM" id="SSF54211">
    <property type="entry name" value="Ribosomal protein S5 domain 2-like"/>
    <property type="match status" value="1"/>
</dbReference>
<evidence type="ECO:0000256" key="9">
    <source>
        <dbReference type="HAMAP-Rule" id="MF_00061"/>
    </source>
</evidence>
<dbReference type="GO" id="GO:0016114">
    <property type="term" value="P:terpenoid biosynthetic process"/>
    <property type="evidence" value="ECO:0007669"/>
    <property type="project" value="InterPro"/>
</dbReference>
<evidence type="ECO:0000313" key="14">
    <source>
        <dbReference type="Proteomes" id="UP000222056"/>
    </source>
</evidence>
<dbReference type="Pfam" id="PF00288">
    <property type="entry name" value="GHMP_kinases_N"/>
    <property type="match status" value="1"/>
</dbReference>
<dbReference type="Gene3D" id="3.30.70.890">
    <property type="entry name" value="GHMP kinase, C-terminal domain"/>
    <property type="match status" value="1"/>
</dbReference>
<keyword evidence="9" id="KW-0414">Isoprene biosynthesis</keyword>
<accession>A0A1H6FL02</accession>